<dbReference type="PANTHER" id="PTHR39157:SF1">
    <property type="entry name" value="DOXX FAMILY PROTEIN"/>
    <property type="match status" value="1"/>
</dbReference>
<organism evidence="6 7">
    <name type="scientific">Weissella bombi</name>
    <dbReference type="NCBI Taxonomy" id="1505725"/>
    <lineage>
        <taxon>Bacteria</taxon>
        <taxon>Bacillati</taxon>
        <taxon>Bacillota</taxon>
        <taxon>Bacilli</taxon>
        <taxon>Lactobacillales</taxon>
        <taxon>Lactobacillaceae</taxon>
        <taxon>Weissella</taxon>
    </lineage>
</organism>
<dbReference type="Pfam" id="PF07681">
    <property type="entry name" value="DoxX"/>
    <property type="match status" value="1"/>
</dbReference>
<feature type="transmembrane region" description="Helical" evidence="5">
    <location>
        <begin position="115"/>
        <end position="139"/>
    </location>
</feature>
<dbReference type="PANTHER" id="PTHR39157">
    <property type="entry name" value="INTEGRAL MEMBRANE PROTEIN-RELATED"/>
    <property type="match status" value="1"/>
</dbReference>
<keyword evidence="2 5" id="KW-0812">Transmembrane</keyword>
<name>A0A1C4B6G0_9LACO</name>
<keyword evidence="3 5" id="KW-1133">Transmembrane helix</keyword>
<dbReference type="STRING" id="1505725.GA0061074_1092"/>
<evidence type="ECO:0000313" key="6">
    <source>
        <dbReference type="EMBL" id="SCC02318.1"/>
    </source>
</evidence>
<accession>A0A1C4B6G0</accession>
<dbReference type="GO" id="GO:0016020">
    <property type="term" value="C:membrane"/>
    <property type="evidence" value="ECO:0007669"/>
    <property type="project" value="UniProtKB-SubCell"/>
</dbReference>
<dbReference type="AlphaFoldDB" id="A0A1C4B6G0"/>
<comment type="subcellular location">
    <subcellularLocation>
        <location evidence="1">Membrane</location>
        <topology evidence="1">Multi-pass membrane protein</topology>
    </subcellularLocation>
</comment>
<evidence type="ECO:0000256" key="1">
    <source>
        <dbReference type="ARBA" id="ARBA00004141"/>
    </source>
</evidence>
<gene>
    <name evidence="6" type="ORF">GA0061074_1092</name>
</gene>
<dbReference type="RefSeq" id="WP_092463021.1">
    <property type="nucleotide sequence ID" value="NZ_BJEE01000008.1"/>
</dbReference>
<evidence type="ECO:0000256" key="3">
    <source>
        <dbReference type="ARBA" id="ARBA00022989"/>
    </source>
</evidence>
<sequence>MVKWLRNSQSSMVVLTLIRLYVGYVWLTSGWGKIASGNFTAEGMIQQAIKSPVTGATGSPAYGWFTKFLENIVQPNMGLFDFMVQYGELLIGLGLIFGTLTTLASFFGLGLNFTYLLAGMISTNPVLIILQILLLVAGLNAGKIGGDRWVIPFIREKVPFMGKSKTAVEK</sequence>
<evidence type="ECO:0000313" key="7">
    <source>
        <dbReference type="Proteomes" id="UP000199268"/>
    </source>
</evidence>
<feature type="transmembrane region" description="Helical" evidence="5">
    <location>
        <begin position="89"/>
        <end position="109"/>
    </location>
</feature>
<proteinExistence type="predicted"/>
<evidence type="ECO:0000256" key="2">
    <source>
        <dbReference type="ARBA" id="ARBA00022692"/>
    </source>
</evidence>
<keyword evidence="4 5" id="KW-0472">Membrane</keyword>
<dbReference type="Proteomes" id="UP000199268">
    <property type="component" value="Unassembled WGS sequence"/>
</dbReference>
<dbReference type="OrthoDB" id="26941at2"/>
<dbReference type="EMBL" id="FMAO01000009">
    <property type="protein sequence ID" value="SCC02318.1"/>
    <property type="molecule type" value="Genomic_DNA"/>
</dbReference>
<dbReference type="InterPro" id="IPR032808">
    <property type="entry name" value="DoxX"/>
</dbReference>
<reference evidence="7" key="1">
    <citation type="submission" date="2016-08" db="EMBL/GenBank/DDBJ databases">
        <authorList>
            <person name="Varghese N."/>
            <person name="Submissions Spin"/>
        </authorList>
    </citation>
    <scope>NUCLEOTIDE SEQUENCE [LARGE SCALE GENOMIC DNA]</scope>
    <source>
        <strain evidence="7">R-53094</strain>
    </source>
</reference>
<protein>
    <submittedName>
        <fullName evidence="6">Thiosulfate dehydrogenase [quinone] large subunit</fullName>
    </submittedName>
</protein>
<evidence type="ECO:0000256" key="4">
    <source>
        <dbReference type="ARBA" id="ARBA00023136"/>
    </source>
</evidence>
<keyword evidence="7" id="KW-1185">Reference proteome</keyword>
<evidence type="ECO:0000256" key="5">
    <source>
        <dbReference type="SAM" id="Phobius"/>
    </source>
</evidence>